<dbReference type="PANTHER" id="PTHR43297:SF7">
    <property type="entry name" value="D,D-DIPEPTIDE TRANSPORT ATP-BINDING PROTEIN DDPD-RELATED"/>
    <property type="match status" value="1"/>
</dbReference>
<keyword evidence="10" id="KW-1185">Reference proteome</keyword>
<comment type="subcellular location">
    <subcellularLocation>
        <location evidence="1">Cell inner membrane</location>
        <topology evidence="1">Peripheral membrane protein</topology>
    </subcellularLocation>
</comment>
<dbReference type="EMBL" id="BJYZ01000023">
    <property type="protein sequence ID" value="GEO40818.1"/>
    <property type="molecule type" value="Genomic_DNA"/>
</dbReference>
<keyword evidence="6 9" id="KW-0067">ATP-binding</keyword>
<accession>A0A512DWG6</accession>
<evidence type="ECO:0000256" key="3">
    <source>
        <dbReference type="ARBA" id="ARBA00022448"/>
    </source>
</evidence>
<gene>
    <name evidence="9" type="ORF">SAE02_49660</name>
</gene>
<dbReference type="Gene3D" id="3.40.50.300">
    <property type="entry name" value="P-loop containing nucleotide triphosphate hydrolases"/>
    <property type="match status" value="2"/>
</dbReference>
<comment type="similarity">
    <text evidence="2">Belongs to the ABC transporter superfamily.</text>
</comment>
<evidence type="ECO:0000256" key="1">
    <source>
        <dbReference type="ARBA" id="ARBA00004417"/>
    </source>
</evidence>
<dbReference type="SUPFAM" id="SSF52540">
    <property type="entry name" value="P-loop containing nucleoside triphosphate hydrolases"/>
    <property type="match status" value="2"/>
</dbReference>
<evidence type="ECO:0000313" key="10">
    <source>
        <dbReference type="Proteomes" id="UP000321523"/>
    </source>
</evidence>
<dbReference type="GO" id="GO:0005886">
    <property type="term" value="C:plasma membrane"/>
    <property type="evidence" value="ECO:0007669"/>
    <property type="project" value="UniProtKB-SubCell"/>
</dbReference>
<evidence type="ECO:0000256" key="2">
    <source>
        <dbReference type="ARBA" id="ARBA00005417"/>
    </source>
</evidence>
<name>A0A512DWG6_9PROT</name>
<evidence type="ECO:0000313" key="9">
    <source>
        <dbReference type="EMBL" id="GEO40818.1"/>
    </source>
</evidence>
<proteinExistence type="inferred from homology"/>
<dbReference type="InterPro" id="IPR003439">
    <property type="entry name" value="ABC_transporter-like_ATP-bd"/>
</dbReference>
<keyword evidence="5" id="KW-0547">Nucleotide-binding</keyword>
<reference evidence="9 10" key="1">
    <citation type="submission" date="2019-07" db="EMBL/GenBank/DDBJ databases">
        <title>Whole genome shotgun sequence of Skermanella aerolata NBRC 106429.</title>
        <authorList>
            <person name="Hosoyama A."/>
            <person name="Uohara A."/>
            <person name="Ohji S."/>
            <person name="Ichikawa N."/>
        </authorList>
    </citation>
    <scope>NUCLEOTIDE SEQUENCE [LARGE SCALE GENOMIC DNA]</scope>
    <source>
        <strain evidence="9 10">NBRC 106429</strain>
    </source>
</reference>
<dbReference type="GO" id="GO:0016887">
    <property type="term" value="F:ATP hydrolysis activity"/>
    <property type="evidence" value="ECO:0007669"/>
    <property type="project" value="InterPro"/>
</dbReference>
<dbReference type="OrthoDB" id="9802264at2"/>
<keyword evidence="7" id="KW-0472">Membrane</keyword>
<dbReference type="PROSITE" id="PS00211">
    <property type="entry name" value="ABC_TRANSPORTER_1"/>
    <property type="match status" value="1"/>
</dbReference>
<dbReference type="SMART" id="SM00382">
    <property type="entry name" value="AAA"/>
    <property type="match status" value="2"/>
</dbReference>
<dbReference type="InterPro" id="IPR050388">
    <property type="entry name" value="ABC_Ni/Peptide_Import"/>
</dbReference>
<dbReference type="AlphaFoldDB" id="A0A512DWG6"/>
<dbReference type="PROSITE" id="PS50893">
    <property type="entry name" value="ABC_TRANSPORTER_2"/>
    <property type="match status" value="2"/>
</dbReference>
<dbReference type="Pfam" id="PF00005">
    <property type="entry name" value="ABC_tran"/>
    <property type="match status" value="2"/>
</dbReference>
<evidence type="ECO:0000256" key="7">
    <source>
        <dbReference type="ARBA" id="ARBA00023136"/>
    </source>
</evidence>
<dbReference type="InterPro" id="IPR003593">
    <property type="entry name" value="AAA+_ATPase"/>
</dbReference>
<protein>
    <submittedName>
        <fullName evidence="9">ABC transporter ATP-binding protein</fullName>
    </submittedName>
</protein>
<organism evidence="9 10">
    <name type="scientific">Skermanella aerolata</name>
    <dbReference type="NCBI Taxonomy" id="393310"/>
    <lineage>
        <taxon>Bacteria</taxon>
        <taxon>Pseudomonadati</taxon>
        <taxon>Pseudomonadota</taxon>
        <taxon>Alphaproteobacteria</taxon>
        <taxon>Rhodospirillales</taxon>
        <taxon>Azospirillaceae</taxon>
        <taxon>Skermanella</taxon>
    </lineage>
</organism>
<feature type="domain" description="ABC transporter" evidence="8">
    <location>
        <begin position="263"/>
        <end position="474"/>
    </location>
</feature>
<keyword evidence="3" id="KW-0813">Transport</keyword>
<dbReference type="Proteomes" id="UP000321523">
    <property type="component" value="Unassembled WGS sequence"/>
</dbReference>
<evidence type="ECO:0000256" key="5">
    <source>
        <dbReference type="ARBA" id="ARBA00022741"/>
    </source>
</evidence>
<sequence length="476" mass="51213">MTASLEVDGLTIASGGHKLIRDVFFTVRPGVPLTLLGESGSGKSLVVQAIMGTLPAELSVTGRVVLDGKDILGTDRRALWGRRIGLLPQEPWLALDPTMRADGQVAEVYRHVRGLPWSQARQSGRARLRELGLEAASRRYPFQLSGGMCQRVALAIARAAETDLLLADEPTKGLDRALRDDVANGLKAEADRGRSLITITHDVAVARVLGGKVGVMLDGAMVEYGPAGSVLDSPRHDYTRQLLMADPSAWAPRKPLAPRDTVIEARGLTKSFGGVPVIEDVDLDILAGEVVALLGPSGSGKSTLGNLLLGLLRPDRGEIRRKAGLSPLRFQKVYQDPPSAFAPHQTVRTAFADLAKRHGLDWKRFVPLFERFRLSSGLLDRRPGQLSGGELQRFALCRVLALEPAFVLADEPTSRLDPITQREVADLLHELAAEHGLGVLMVTHDHAMARNLAGRVIELRSAEPDASSPGGVTAPA</sequence>
<comment type="caution">
    <text evidence="9">The sequence shown here is derived from an EMBL/GenBank/DDBJ whole genome shotgun (WGS) entry which is preliminary data.</text>
</comment>
<dbReference type="InterPro" id="IPR017871">
    <property type="entry name" value="ABC_transporter-like_CS"/>
</dbReference>
<feature type="domain" description="ABC transporter" evidence="8">
    <location>
        <begin position="5"/>
        <end position="243"/>
    </location>
</feature>
<dbReference type="RefSeq" id="WP_044428785.1">
    <property type="nucleotide sequence ID" value="NZ_BJYZ01000023.1"/>
</dbReference>
<dbReference type="GO" id="GO:0005524">
    <property type="term" value="F:ATP binding"/>
    <property type="evidence" value="ECO:0007669"/>
    <property type="project" value="UniProtKB-KW"/>
</dbReference>
<evidence type="ECO:0000256" key="4">
    <source>
        <dbReference type="ARBA" id="ARBA00022475"/>
    </source>
</evidence>
<dbReference type="InterPro" id="IPR027417">
    <property type="entry name" value="P-loop_NTPase"/>
</dbReference>
<keyword evidence="4" id="KW-1003">Cell membrane</keyword>
<evidence type="ECO:0000256" key="6">
    <source>
        <dbReference type="ARBA" id="ARBA00022840"/>
    </source>
</evidence>
<dbReference type="PANTHER" id="PTHR43297">
    <property type="entry name" value="OLIGOPEPTIDE TRANSPORT ATP-BINDING PROTEIN APPD"/>
    <property type="match status" value="1"/>
</dbReference>
<evidence type="ECO:0000259" key="8">
    <source>
        <dbReference type="PROSITE" id="PS50893"/>
    </source>
</evidence>